<dbReference type="GO" id="GO:0030267">
    <property type="term" value="F:glyoxylate reductase (NADPH) activity"/>
    <property type="evidence" value="ECO:0007669"/>
    <property type="project" value="UniProtKB-EC"/>
</dbReference>
<evidence type="ECO:0000313" key="13">
    <source>
        <dbReference type="Proteomes" id="UP000003165"/>
    </source>
</evidence>
<dbReference type="CDD" id="cd05301">
    <property type="entry name" value="GDH"/>
    <property type="match status" value="1"/>
</dbReference>
<organism evidence="12 13">
    <name type="scientific">Pseudogulbenkiania ferrooxidans 2002</name>
    <dbReference type="NCBI Taxonomy" id="279714"/>
    <lineage>
        <taxon>Bacteria</taxon>
        <taxon>Pseudomonadati</taxon>
        <taxon>Pseudomonadota</taxon>
        <taxon>Betaproteobacteria</taxon>
        <taxon>Neisseriales</taxon>
        <taxon>Chromobacteriaceae</taxon>
        <taxon>Pseudogulbenkiania</taxon>
    </lineage>
</organism>
<comment type="similarity">
    <text evidence="5">Belongs to the D-isomer specific 2-hydroxyacid dehydrogenase family. GhrB subfamily.</text>
</comment>
<dbReference type="PANTHER" id="PTHR10996">
    <property type="entry name" value="2-HYDROXYACID DEHYDROGENASE-RELATED"/>
    <property type="match status" value="1"/>
</dbReference>
<evidence type="ECO:0000259" key="10">
    <source>
        <dbReference type="Pfam" id="PF00389"/>
    </source>
</evidence>
<dbReference type="InterPro" id="IPR036291">
    <property type="entry name" value="NAD(P)-bd_dom_sf"/>
</dbReference>
<dbReference type="GO" id="GO:0005829">
    <property type="term" value="C:cytosol"/>
    <property type="evidence" value="ECO:0007669"/>
    <property type="project" value="TreeGrafter"/>
</dbReference>
<evidence type="ECO:0000256" key="5">
    <source>
        <dbReference type="ARBA" id="ARBA00061278"/>
    </source>
</evidence>
<dbReference type="FunFam" id="3.40.50.720:FF:000026">
    <property type="entry name" value="Glyoxylate/hydroxypyruvate reductase B"/>
    <property type="match status" value="1"/>
</dbReference>
<dbReference type="AlphaFoldDB" id="B9Z7V4"/>
<comment type="catalytic activity">
    <reaction evidence="4">
        <text>glycolate + NADP(+) = glyoxylate + NADPH + H(+)</text>
        <dbReference type="Rhea" id="RHEA:10992"/>
        <dbReference type="ChEBI" id="CHEBI:15378"/>
        <dbReference type="ChEBI" id="CHEBI:29805"/>
        <dbReference type="ChEBI" id="CHEBI:36655"/>
        <dbReference type="ChEBI" id="CHEBI:57783"/>
        <dbReference type="ChEBI" id="CHEBI:58349"/>
        <dbReference type="EC" id="1.1.1.79"/>
    </reaction>
</comment>
<dbReference type="Pfam" id="PF00389">
    <property type="entry name" value="2-Hacid_dh"/>
    <property type="match status" value="1"/>
</dbReference>
<reference evidence="12 13" key="1">
    <citation type="submission" date="2009-02" db="EMBL/GenBank/DDBJ databases">
        <title>Sequencing of the draft genome and assembly of Lutiella nitroferrum 2002.</title>
        <authorList>
            <consortium name="US DOE Joint Genome Institute (JGI-PGF)"/>
            <person name="Lucas S."/>
            <person name="Copeland A."/>
            <person name="Lapidus A."/>
            <person name="Glavina del Rio T."/>
            <person name="Tice H."/>
            <person name="Bruce D."/>
            <person name="Goodwin L."/>
            <person name="Pitluck S."/>
            <person name="Larimer F."/>
            <person name="Land M.L."/>
            <person name="Hauser L."/>
            <person name="Coates J.D."/>
        </authorList>
    </citation>
    <scope>NUCLEOTIDE SEQUENCE [LARGE SCALE GENOMIC DNA]</scope>
    <source>
        <strain evidence="12 13">2002</strain>
    </source>
</reference>
<dbReference type="EMBL" id="ACIS01000010">
    <property type="protein sequence ID" value="EEG07240.1"/>
    <property type="molecule type" value="Genomic_DNA"/>
</dbReference>
<gene>
    <name evidence="12" type="ORF">FuraDRAFT_3440</name>
</gene>
<dbReference type="eggNOG" id="COG1052">
    <property type="taxonomic scope" value="Bacteria"/>
</dbReference>
<dbReference type="SUPFAM" id="SSF52283">
    <property type="entry name" value="Formate/glycerate dehydrogenase catalytic domain-like"/>
    <property type="match status" value="1"/>
</dbReference>
<comment type="catalytic activity">
    <reaction evidence="3">
        <text>(R)-glycerate + NADP(+) = 3-hydroxypyruvate + NADPH + H(+)</text>
        <dbReference type="Rhea" id="RHEA:18657"/>
        <dbReference type="ChEBI" id="CHEBI:15378"/>
        <dbReference type="ChEBI" id="CHEBI:16659"/>
        <dbReference type="ChEBI" id="CHEBI:17180"/>
        <dbReference type="ChEBI" id="CHEBI:57783"/>
        <dbReference type="ChEBI" id="CHEBI:58349"/>
        <dbReference type="EC" id="1.1.1.81"/>
    </reaction>
</comment>
<dbReference type="EC" id="1.1.1.79" evidence="6"/>
<evidence type="ECO:0000313" key="12">
    <source>
        <dbReference type="EMBL" id="EEG07240.1"/>
    </source>
</evidence>
<dbReference type="InterPro" id="IPR050223">
    <property type="entry name" value="D-isomer_2-hydroxyacid_DH"/>
</dbReference>
<dbReference type="InterPro" id="IPR006140">
    <property type="entry name" value="D-isomer_DH_NAD-bd"/>
</dbReference>
<dbReference type="EC" id="1.1.1.81" evidence="7"/>
<evidence type="ECO:0000256" key="2">
    <source>
        <dbReference type="ARBA" id="ARBA00051801"/>
    </source>
</evidence>
<dbReference type="Pfam" id="PF02826">
    <property type="entry name" value="2-Hacid_dh_C"/>
    <property type="match status" value="1"/>
</dbReference>
<keyword evidence="13" id="KW-1185">Reference proteome</keyword>
<feature type="domain" description="D-isomer specific 2-hydroxyacid dehydrogenase NAD-binding" evidence="11">
    <location>
        <begin position="111"/>
        <end position="290"/>
    </location>
</feature>
<protein>
    <recommendedName>
        <fullName evidence="8">Glyoxylate/hydroxypyruvate reductase B</fullName>
        <ecNumber evidence="6">1.1.1.79</ecNumber>
        <ecNumber evidence="7">1.1.1.81</ecNumber>
    </recommendedName>
</protein>
<evidence type="ECO:0000256" key="6">
    <source>
        <dbReference type="ARBA" id="ARBA00066661"/>
    </source>
</evidence>
<feature type="domain" description="D-isomer specific 2-hydroxyacid dehydrogenase catalytic" evidence="10">
    <location>
        <begin position="8"/>
        <end position="322"/>
    </location>
</feature>
<name>B9Z7V4_9NEIS</name>
<proteinExistence type="inferred from homology"/>
<evidence type="ECO:0000256" key="4">
    <source>
        <dbReference type="ARBA" id="ARBA00052769"/>
    </source>
</evidence>
<evidence type="ECO:0000256" key="9">
    <source>
        <dbReference type="RuleBase" id="RU003719"/>
    </source>
</evidence>
<evidence type="ECO:0000256" key="7">
    <source>
        <dbReference type="ARBA" id="ARBA00066674"/>
    </source>
</evidence>
<dbReference type="GO" id="GO:0051287">
    <property type="term" value="F:NAD binding"/>
    <property type="evidence" value="ECO:0007669"/>
    <property type="project" value="InterPro"/>
</dbReference>
<dbReference type="PANTHER" id="PTHR10996:SF283">
    <property type="entry name" value="GLYOXYLATE_HYDROXYPYRUVATE REDUCTASE B"/>
    <property type="match status" value="1"/>
</dbReference>
<dbReference type="GO" id="GO:0016618">
    <property type="term" value="F:hydroxypyruvate reductase [NAD(P)H] activity"/>
    <property type="evidence" value="ECO:0007669"/>
    <property type="project" value="UniProtKB-EC"/>
</dbReference>
<evidence type="ECO:0000256" key="3">
    <source>
        <dbReference type="ARBA" id="ARBA00052239"/>
    </source>
</evidence>
<comment type="caution">
    <text evidence="12">The sequence shown here is derived from an EMBL/GenBank/DDBJ whole genome shotgun (WGS) entry which is preliminary data.</text>
</comment>
<dbReference type="InterPro" id="IPR006139">
    <property type="entry name" value="D-isomer_2_OHA_DH_cat_dom"/>
</dbReference>
<dbReference type="Proteomes" id="UP000003165">
    <property type="component" value="Unassembled WGS sequence"/>
</dbReference>
<evidence type="ECO:0000256" key="8">
    <source>
        <dbReference type="ARBA" id="ARBA00073362"/>
    </source>
</evidence>
<sequence>MLAMKKRVVAYKKLPPALLARLAEQFEVIGFDGVNDTNRAAFAEAVAGAHGLIGSSVRIDATLLDPARELELISTISVGYDTFDVDYLTRRGILLANTPDVLTETTADTLFALILATARRVVELAEFVKAGHWQRSIGPAHFGVDVHHKTLGLIGLGRIGQAVARRANLGFGMNVVYYSRHAVPEAEAAYGARRVGLNELYASADFVCVVLPLTAETDKLIDADAFARMRPETIFINGSRGPIVDEAALIQALKSGAIHGAGLDVFEREPLPADSPLLQLPNVVALPHIGSATHETRFAMAEMAVDNLIAGLNGQRPRAVVNPSSRPFATLGEAS</sequence>
<accession>B9Z7V4</accession>
<evidence type="ECO:0000256" key="1">
    <source>
        <dbReference type="ARBA" id="ARBA00023002"/>
    </source>
</evidence>
<dbReference type="Gene3D" id="3.40.50.720">
    <property type="entry name" value="NAD(P)-binding Rossmann-like Domain"/>
    <property type="match status" value="2"/>
</dbReference>
<keyword evidence="1 9" id="KW-0560">Oxidoreductase</keyword>
<dbReference type="SUPFAM" id="SSF51735">
    <property type="entry name" value="NAD(P)-binding Rossmann-fold domains"/>
    <property type="match status" value="1"/>
</dbReference>
<evidence type="ECO:0000259" key="11">
    <source>
        <dbReference type="Pfam" id="PF02826"/>
    </source>
</evidence>
<comment type="catalytic activity">
    <reaction evidence="2">
        <text>(R)-glycerate + NAD(+) = 3-hydroxypyruvate + NADH + H(+)</text>
        <dbReference type="Rhea" id="RHEA:17905"/>
        <dbReference type="ChEBI" id="CHEBI:15378"/>
        <dbReference type="ChEBI" id="CHEBI:16659"/>
        <dbReference type="ChEBI" id="CHEBI:17180"/>
        <dbReference type="ChEBI" id="CHEBI:57540"/>
        <dbReference type="ChEBI" id="CHEBI:57945"/>
        <dbReference type="EC" id="1.1.1.81"/>
    </reaction>
</comment>